<evidence type="ECO:0000256" key="6">
    <source>
        <dbReference type="ARBA" id="ARBA00022473"/>
    </source>
</evidence>
<evidence type="ECO:0000259" key="16">
    <source>
        <dbReference type="Pfam" id="PF04831"/>
    </source>
</evidence>
<keyword evidence="18" id="KW-1185">Reference proteome</keyword>
<evidence type="ECO:0000256" key="10">
    <source>
        <dbReference type="ARBA" id="ARBA00022949"/>
    </source>
</evidence>
<comment type="subcellular location">
    <subcellularLocation>
        <location evidence="3">Cell junction</location>
        <location evidence="3">Tight junction</location>
    </subcellularLocation>
    <subcellularLocation>
        <location evidence="1">Lateral cell membrane</location>
    </subcellularLocation>
    <subcellularLocation>
        <location evidence="2">Membrane</location>
        <topology evidence="2">Multi-pass membrane protein</topology>
    </subcellularLocation>
</comment>
<feature type="transmembrane region" description="Helical" evidence="15">
    <location>
        <begin position="137"/>
        <end position="158"/>
    </location>
</feature>
<dbReference type="PANTHER" id="PTHR12101">
    <property type="entry name" value="POPEYE DOMAIN CONTAINING PROTEIN"/>
    <property type="match status" value="1"/>
</dbReference>
<protein>
    <recommendedName>
        <fullName evidence="16">POPDC1-3 domain-containing protein</fullName>
    </recommendedName>
</protein>
<dbReference type="GO" id="GO:0051146">
    <property type="term" value="P:striated muscle cell differentiation"/>
    <property type="evidence" value="ECO:0007669"/>
    <property type="project" value="TreeGrafter"/>
</dbReference>
<keyword evidence="13" id="KW-0325">Glycoprotein</keyword>
<reference evidence="17 18" key="1">
    <citation type="journal article" date="2018" name="Elife">
        <title>Firefly genomes illuminate parallel origins of bioluminescence in beetles.</title>
        <authorList>
            <person name="Fallon T.R."/>
            <person name="Lower S.E."/>
            <person name="Chang C.H."/>
            <person name="Bessho-Uehara M."/>
            <person name="Martin G.J."/>
            <person name="Bewick A.J."/>
            <person name="Behringer M."/>
            <person name="Debat H.J."/>
            <person name="Wong I."/>
            <person name="Day J.C."/>
            <person name="Suvorov A."/>
            <person name="Silva C.J."/>
            <person name="Stanger-Hall K.F."/>
            <person name="Hall D.W."/>
            <person name="Schmitz R.J."/>
            <person name="Nelson D.R."/>
            <person name="Lewis S.M."/>
            <person name="Shigenobu S."/>
            <person name="Bybee S.M."/>
            <person name="Larracuente A.M."/>
            <person name="Oba Y."/>
            <person name="Weng J.K."/>
        </authorList>
    </citation>
    <scope>NUCLEOTIDE SEQUENCE [LARGE SCALE GENOMIC DNA]</scope>
    <source>
        <strain evidence="17">1611_PpyrPB1</strain>
        <tissue evidence="17">Whole body</tissue>
    </source>
</reference>
<sequence length="455" mass="52304">MEILMIQSRSHFTKPNISKIFHSIISSTKASPTKMRSSDTNKTKFSTLSSEYTTYSNTLLDDNGTIWNSTDLYNVTNSSDFLTDYDYQMLNCTIPTTTDSWTTCKEWSSAQHSLFQAANFFFAAGFLIPNRFKQSVLLFRSLITLGYIFLTGWAGVDICAPDLLLWNAILVILNLTHTCLLTWRFLPPTLSIELTELYLKMFKPLRVSKKHFKELVREARMINLEHGDIYAVEDASPADERLSILLKGRLRVTCDDTHLHFINVHQFVDSPEWEANHEQSDDLFQVTVTAEEDSVYLCWSRMKLERFLRHRPLLKIVLDCIIGKDITYKLYSLNEHLSGLNAERNRERRGELWARAHNRSMSVDVVNTGATGLVRSKAFSVAQKKRSSTSTESITPTGKQKQSWIPFVANQFPAVSPFAHHQSADSATSLLRLPEQQTPKRMRSLRRNREVKFRN</sequence>
<evidence type="ECO:0000256" key="2">
    <source>
        <dbReference type="ARBA" id="ARBA00004141"/>
    </source>
</evidence>
<evidence type="ECO:0000256" key="11">
    <source>
        <dbReference type="ARBA" id="ARBA00022989"/>
    </source>
</evidence>
<dbReference type="AlphaFoldDB" id="A0A5N4AMB0"/>
<dbReference type="GO" id="GO:0005923">
    <property type="term" value="C:bicellular tight junction"/>
    <property type="evidence" value="ECO:0007669"/>
    <property type="project" value="UniProtKB-SubCell"/>
</dbReference>
<evidence type="ECO:0000313" key="18">
    <source>
        <dbReference type="Proteomes" id="UP000327044"/>
    </source>
</evidence>
<evidence type="ECO:0000256" key="12">
    <source>
        <dbReference type="ARBA" id="ARBA00023136"/>
    </source>
</evidence>
<dbReference type="InterPro" id="IPR014710">
    <property type="entry name" value="RmlC-like_jellyroll"/>
</dbReference>
<evidence type="ECO:0000256" key="4">
    <source>
        <dbReference type="ARBA" id="ARBA00007146"/>
    </source>
</evidence>
<keyword evidence="9" id="KW-0130">Cell adhesion</keyword>
<dbReference type="Gene3D" id="2.60.120.10">
    <property type="entry name" value="Jelly Rolls"/>
    <property type="match status" value="1"/>
</dbReference>
<evidence type="ECO:0000256" key="8">
    <source>
        <dbReference type="ARBA" id="ARBA00022692"/>
    </source>
</evidence>
<evidence type="ECO:0000256" key="9">
    <source>
        <dbReference type="ARBA" id="ARBA00022889"/>
    </source>
</evidence>
<dbReference type="InParanoid" id="A0A5N4AMB0"/>
<name>A0A5N4AMB0_PHOPY</name>
<keyword evidence="12 15" id="KW-0472">Membrane</keyword>
<dbReference type="EMBL" id="VVIM01000006">
    <property type="protein sequence ID" value="KAB0798446.1"/>
    <property type="molecule type" value="Genomic_DNA"/>
</dbReference>
<keyword evidence="6" id="KW-0217">Developmental protein</keyword>
<dbReference type="PANTHER" id="PTHR12101:SF17">
    <property type="entry name" value="BLOOD VESSEL EPICARDIAL SUBSTANCE"/>
    <property type="match status" value="1"/>
</dbReference>
<dbReference type="InterPro" id="IPR006916">
    <property type="entry name" value="POPDC1-3"/>
</dbReference>
<proteinExistence type="inferred from homology"/>
<dbReference type="Proteomes" id="UP000327044">
    <property type="component" value="Unassembled WGS sequence"/>
</dbReference>
<evidence type="ECO:0000256" key="7">
    <source>
        <dbReference type="ARBA" id="ARBA00022475"/>
    </source>
</evidence>
<keyword evidence="7" id="KW-1003">Cell membrane</keyword>
<evidence type="ECO:0000256" key="14">
    <source>
        <dbReference type="SAM" id="MobiDB-lite"/>
    </source>
</evidence>
<evidence type="ECO:0000256" key="3">
    <source>
        <dbReference type="ARBA" id="ARBA00004435"/>
    </source>
</evidence>
<feature type="domain" description="POPDC1-3" evidence="16">
    <location>
        <begin position="110"/>
        <end position="335"/>
    </location>
</feature>
<dbReference type="GO" id="GO:0030552">
    <property type="term" value="F:cAMP binding"/>
    <property type="evidence" value="ECO:0007669"/>
    <property type="project" value="TreeGrafter"/>
</dbReference>
<keyword evidence="5" id="KW-0796">Tight junction</keyword>
<accession>A0A5N4AMB0</accession>
<dbReference type="GO" id="GO:0007507">
    <property type="term" value="P:heart development"/>
    <property type="evidence" value="ECO:0007669"/>
    <property type="project" value="TreeGrafter"/>
</dbReference>
<dbReference type="GO" id="GO:0042391">
    <property type="term" value="P:regulation of membrane potential"/>
    <property type="evidence" value="ECO:0007669"/>
    <property type="project" value="TreeGrafter"/>
</dbReference>
<dbReference type="OrthoDB" id="425611at2759"/>
<evidence type="ECO:0000313" key="17">
    <source>
        <dbReference type="EMBL" id="KAB0798446.1"/>
    </source>
</evidence>
<evidence type="ECO:0000256" key="5">
    <source>
        <dbReference type="ARBA" id="ARBA00022427"/>
    </source>
</evidence>
<dbReference type="InterPro" id="IPR055272">
    <property type="entry name" value="POPDC1-3_dom"/>
</dbReference>
<dbReference type="GO" id="GO:0016328">
    <property type="term" value="C:lateral plasma membrane"/>
    <property type="evidence" value="ECO:0007669"/>
    <property type="project" value="UniProtKB-SubCell"/>
</dbReference>
<evidence type="ECO:0000256" key="1">
    <source>
        <dbReference type="ARBA" id="ARBA00004124"/>
    </source>
</evidence>
<comment type="caution">
    <text evidence="17">The sequence shown here is derived from an EMBL/GenBank/DDBJ whole genome shotgun (WGS) entry which is preliminary data.</text>
</comment>
<feature type="region of interest" description="Disordered" evidence="14">
    <location>
        <begin position="427"/>
        <end position="455"/>
    </location>
</feature>
<keyword evidence="10" id="KW-0965">Cell junction</keyword>
<feature type="compositionally biased region" description="Polar residues" evidence="14">
    <location>
        <begin position="427"/>
        <end position="439"/>
    </location>
</feature>
<dbReference type="GO" id="GO:0042383">
    <property type="term" value="C:sarcolemma"/>
    <property type="evidence" value="ECO:0007669"/>
    <property type="project" value="TreeGrafter"/>
</dbReference>
<evidence type="ECO:0000256" key="15">
    <source>
        <dbReference type="SAM" id="Phobius"/>
    </source>
</evidence>
<gene>
    <name evidence="17" type="ORF">PPYR_09439</name>
</gene>
<dbReference type="SUPFAM" id="SSF51206">
    <property type="entry name" value="cAMP-binding domain-like"/>
    <property type="match status" value="1"/>
</dbReference>
<keyword evidence="8 15" id="KW-0812">Transmembrane</keyword>
<keyword evidence="11 15" id="KW-1133">Transmembrane helix</keyword>
<dbReference type="Pfam" id="PF04831">
    <property type="entry name" value="POPDC1-3"/>
    <property type="match status" value="1"/>
</dbReference>
<feature type="transmembrane region" description="Helical" evidence="15">
    <location>
        <begin position="164"/>
        <end position="186"/>
    </location>
</feature>
<evidence type="ECO:0000256" key="13">
    <source>
        <dbReference type="ARBA" id="ARBA00023180"/>
    </source>
</evidence>
<dbReference type="GO" id="GO:0007155">
    <property type="term" value="P:cell adhesion"/>
    <property type="evidence" value="ECO:0007669"/>
    <property type="project" value="UniProtKB-KW"/>
</dbReference>
<comment type="similarity">
    <text evidence="4">Belongs to the popeye family.</text>
</comment>
<organism evidence="17 18">
    <name type="scientific">Photinus pyralis</name>
    <name type="common">Common eastern firefly</name>
    <name type="synonym">Lampyris pyralis</name>
    <dbReference type="NCBI Taxonomy" id="7054"/>
    <lineage>
        <taxon>Eukaryota</taxon>
        <taxon>Metazoa</taxon>
        <taxon>Ecdysozoa</taxon>
        <taxon>Arthropoda</taxon>
        <taxon>Hexapoda</taxon>
        <taxon>Insecta</taxon>
        <taxon>Pterygota</taxon>
        <taxon>Neoptera</taxon>
        <taxon>Endopterygota</taxon>
        <taxon>Coleoptera</taxon>
        <taxon>Polyphaga</taxon>
        <taxon>Elateriformia</taxon>
        <taxon>Elateroidea</taxon>
        <taxon>Lampyridae</taxon>
        <taxon>Lampyrinae</taxon>
        <taxon>Photinus</taxon>
    </lineage>
</organism>
<dbReference type="InterPro" id="IPR018490">
    <property type="entry name" value="cNMP-bd_dom_sf"/>
</dbReference>